<dbReference type="GO" id="GO:0004557">
    <property type="term" value="F:alpha-galactosidase activity"/>
    <property type="evidence" value="ECO:0007669"/>
    <property type="project" value="InterPro"/>
</dbReference>
<dbReference type="AlphaFoldDB" id="A0A1I0S9J4"/>
<evidence type="ECO:0000256" key="3">
    <source>
        <dbReference type="SAM" id="SignalP"/>
    </source>
</evidence>
<evidence type="ECO:0000256" key="2">
    <source>
        <dbReference type="ARBA" id="ARBA00023295"/>
    </source>
</evidence>
<dbReference type="GO" id="GO:0016052">
    <property type="term" value="P:carbohydrate catabolic process"/>
    <property type="evidence" value="ECO:0007669"/>
    <property type="project" value="InterPro"/>
</dbReference>
<feature type="signal peptide" evidence="3">
    <location>
        <begin position="1"/>
        <end position="21"/>
    </location>
</feature>
<sequence>MRKKKILLLFICVIAITRSWAFSAAAHPPTGRTFIAKLQQSSATVILAAGTPAASGVSVSRKWNNGTCTMSVSNNSGKSLHIREIVLFDFQHELPGNTGIYGEGFQKLAQMGGTLAKPLDLGTYTDRNHYKIQEPEHMRTAYGMLTLQLPHDRVLLATTSCNRFISRFSFDGKRIRISLDCENLLLEPGETWNLEEFIAISGPDRERLFDTLTTAIAKHHPRLKHEPVPMGWCSWYCFGPQVTAKNVADNTAWIASHLPELRYIQIDDGYQPWMGDWMDKGTAFGGDVESVLKEIKQKGLEPAIWVAPFVASPESQLFKNHPDWFVKDENGLPLRSDKIGFGGWRLGPWYVLDGTHPQVQQFLTELFRRMRQEWGCSYFKLDANYWGAIHGGVHYDKKATRIEAYRRGMEAILKGSGDAFVLGCNHPVWASLGLIHGSRSSMDTWRKWESFRDIGRENLLRGWQNGRLWWNDPDCILLTDGGATDIMDQAGNNVNAHKKETGPTENEYLFHATTIYASGGMLLSGDDLTKITPERLSILKKLIPPTGKAARFDNEQFEVGTIVLPDHLVFAVFNWGEQTVERRIKLPRGTYRLVNKWTGKELGDFKEEYVIRALPMHSALLIEARKVAAIR</sequence>
<keyword evidence="3" id="KW-0732">Signal</keyword>
<keyword evidence="5" id="KW-1185">Reference proteome</keyword>
<gene>
    <name evidence="4" type="ORF">SAMN04488122_5165</name>
</gene>
<dbReference type="RefSeq" id="WP_177192329.1">
    <property type="nucleotide sequence ID" value="NZ_FOJG01000002.1"/>
</dbReference>
<protein>
    <submittedName>
        <fullName evidence="4">Alpha-galactosidase</fullName>
    </submittedName>
</protein>
<evidence type="ECO:0000256" key="1">
    <source>
        <dbReference type="ARBA" id="ARBA00022801"/>
    </source>
</evidence>
<dbReference type="PANTHER" id="PTHR43053">
    <property type="entry name" value="GLYCOSIDASE FAMILY 31"/>
    <property type="match status" value="1"/>
</dbReference>
<dbReference type="InterPro" id="IPR050985">
    <property type="entry name" value="Alpha-glycosidase_related"/>
</dbReference>
<keyword evidence="2" id="KW-0326">Glycosidase</keyword>
<accession>A0A1I0S9J4</accession>
<feature type="chain" id="PRO_5011795536" evidence="3">
    <location>
        <begin position="22"/>
        <end position="631"/>
    </location>
</feature>
<evidence type="ECO:0000313" key="5">
    <source>
        <dbReference type="Proteomes" id="UP000199310"/>
    </source>
</evidence>
<dbReference type="CDD" id="cd14791">
    <property type="entry name" value="GH36"/>
    <property type="match status" value="1"/>
</dbReference>
<dbReference type="InterPro" id="IPR017853">
    <property type="entry name" value="GH"/>
</dbReference>
<dbReference type="InterPro" id="IPR013785">
    <property type="entry name" value="Aldolase_TIM"/>
</dbReference>
<dbReference type="SUPFAM" id="SSF51445">
    <property type="entry name" value="(Trans)glycosidases"/>
    <property type="match status" value="1"/>
</dbReference>
<organism evidence="4 5">
    <name type="scientific">Chitinophaga arvensicola</name>
    <dbReference type="NCBI Taxonomy" id="29529"/>
    <lineage>
        <taxon>Bacteria</taxon>
        <taxon>Pseudomonadati</taxon>
        <taxon>Bacteroidota</taxon>
        <taxon>Chitinophagia</taxon>
        <taxon>Chitinophagales</taxon>
        <taxon>Chitinophagaceae</taxon>
        <taxon>Chitinophaga</taxon>
    </lineage>
</organism>
<proteinExistence type="predicted"/>
<dbReference type="Gene3D" id="3.20.20.70">
    <property type="entry name" value="Aldolase class I"/>
    <property type="match status" value="1"/>
</dbReference>
<dbReference type="PANTHER" id="PTHR43053:SF3">
    <property type="entry name" value="ALPHA-GALACTOSIDASE C-RELATED"/>
    <property type="match status" value="1"/>
</dbReference>
<dbReference type="EMBL" id="FOJG01000002">
    <property type="protein sequence ID" value="SEW52841.1"/>
    <property type="molecule type" value="Genomic_DNA"/>
</dbReference>
<reference evidence="5" key="1">
    <citation type="submission" date="2016-10" db="EMBL/GenBank/DDBJ databases">
        <authorList>
            <person name="Varghese N."/>
            <person name="Submissions S."/>
        </authorList>
    </citation>
    <scope>NUCLEOTIDE SEQUENCE [LARGE SCALE GENOMIC DNA]</scope>
    <source>
        <strain evidence="5">DSM 3695</strain>
    </source>
</reference>
<evidence type="ECO:0000313" key="4">
    <source>
        <dbReference type="EMBL" id="SEW52841.1"/>
    </source>
</evidence>
<dbReference type="STRING" id="29529.SAMN04488122_5165"/>
<dbReference type="InterPro" id="IPR002252">
    <property type="entry name" value="Glyco_hydro_36"/>
</dbReference>
<keyword evidence="1" id="KW-0378">Hydrolase</keyword>
<dbReference type="Pfam" id="PF02065">
    <property type="entry name" value="Melibiase"/>
    <property type="match status" value="1"/>
</dbReference>
<dbReference type="Proteomes" id="UP000199310">
    <property type="component" value="Unassembled WGS sequence"/>
</dbReference>
<name>A0A1I0S9J4_9BACT</name>